<reference evidence="2" key="1">
    <citation type="submission" date="2022-11" db="UniProtKB">
        <authorList>
            <consortium name="WormBaseParasite"/>
        </authorList>
    </citation>
    <scope>IDENTIFICATION</scope>
</reference>
<protein>
    <submittedName>
        <fullName evidence="2">Globin family profile domain-containing protein</fullName>
    </submittedName>
</protein>
<evidence type="ECO:0000313" key="1">
    <source>
        <dbReference type="Proteomes" id="UP000887576"/>
    </source>
</evidence>
<evidence type="ECO:0000313" key="2">
    <source>
        <dbReference type="WBParaSite" id="JU765_v2.g1572.t1"/>
    </source>
</evidence>
<dbReference type="Proteomes" id="UP000887576">
    <property type="component" value="Unplaced"/>
</dbReference>
<accession>A0AC34QF38</accession>
<sequence>MLLSVGSSSKFTEIIGRGEACQMKLSEWPRMKEIGNAQLKFFENIVIKEQLDPKIVKQQATHLGHTHKTYARYGMKPHFLDIYQQNFMNQLKDLIIENKQEKMDFVEGWTLLIAYMIERTYFAYSVH</sequence>
<name>A0AC34QF38_9BILA</name>
<dbReference type="WBParaSite" id="JU765_v2.g1572.t1">
    <property type="protein sequence ID" value="JU765_v2.g1572.t1"/>
    <property type="gene ID" value="JU765_v2.g1572"/>
</dbReference>
<proteinExistence type="predicted"/>
<organism evidence="1 2">
    <name type="scientific">Panagrolaimus sp. JU765</name>
    <dbReference type="NCBI Taxonomy" id="591449"/>
    <lineage>
        <taxon>Eukaryota</taxon>
        <taxon>Metazoa</taxon>
        <taxon>Ecdysozoa</taxon>
        <taxon>Nematoda</taxon>
        <taxon>Chromadorea</taxon>
        <taxon>Rhabditida</taxon>
        <taxon>Tylenchina</taxon>
        <taxon>Panagrolaimomorpha</taxon>
        <taxon>Panagrolaimoidea</taxon>
        <taxon>Panagrolaimidae</taxon>
        <taxon>Panagrolaimus</taxon>
    </lineage>
</organism>